<organism evidence="2 3">
    <name type="scientific">Flectobacillus roseus</name>
    <dbReference type="NCBI Taxonomy" id="502259"/>
    <lineage>
        <taxon>Bacteria</taxon>
        <taxon>Pseudomonadati</taxon>
        <taxon>Bacteroidota</taxon>
        <taxon>Cytophagia</taxon>
        <taxon>Cytophagales</taxon>
        <taxon>Flectobacillaceae</taxon>
        <taxon>Flectobacillus</taxon>
    </lineage>
</organism>
<dbReference type="Pfam" id="PF16117">
    <property type="entry name" value="DUF4833"/>
    <property type="match status" value="1"/>
</dbReference>
<proteinExistence type="predicted"/>
<dbReference type="Proteomes" id="UP001236507">
    <property type="component" value="Unassembled WGS sequence"/>
</dbReference>
<name>A0ABT6YCT1_9BACT</name>
<sequence length="195" mass="22199">MQLSKVTQTAIFTFVVSLSLLVNYSESFAQKNKHNTPSSVEQFPIPPEGPNRLFYIQRSSNINTILYDANVLPNNKLDHKNPVHTYWIRYTEGGKKQELSNIQRTLAYGLHTSALEGEANAYEGHFLAYRKRRFIVKLDSHGEAIALFPINGKMQILKKVFVSVDESGLMPSVNYIELWGKDATTGKDVYEKFKP</sequence>
<evidence type="ECO:0000313" key="3">
    <source>
        <dbReference type="Proteomes" id="UP001236507"/>
    </source>
</evidence>
<comment type="caution">
    <text evidence="2">The sequence shown here is derived from an EMBL/GenBank/DDBJ whole genome shotgun (WGS) entry which is preliminary data.</text>
</comment>
<accession>A0ABT6YCT1</accession>
<dbReference type="RefSeq" id="WP_283345774.1">
    <property type="nucleotide sequence ID" value="NZ_JASHIF010000019.1"/>
</dbReference>
<reference evidence="2 3" key="1">
    <citation type="submission" date="2023-05" db="EMBL/GenBank/DDBJ databases">
        <title>Novel species of genus Flectobacillus isolated from stream in China.</title>
        <authorList>
            <person name="Lu H."/>
        </authorList>
    </citation>
    <scope>NUCLEOTIDE SEQUENCE [LARGE SCALE GENOMIC DNA]</scope>
    <source>
        <strain evidence="2 3">KCTC 42575</strain>
    </source>
</reference>
<keyword evidence="3" id="KW-1185">Reference proteome</keyword>
<dbReference type="EMBL" id="JASHIF010000019">
    <property type="protein sequence ID" value="MDI9861325.1"/>
    <property type="molecule type" value="Genomic_DNA"/>
</dbReference>
<evidence type="ECO:0000259" key="1">
    <source>
        <dbReference type="Pfam" id="PF16117"/>
    </source>
</evidence>
<feature type="domain" description="DUF4833" evidence="1">
    <location>
        <begin position="54"/>
        <end position="192"/>
    </location>
</feature>
<dbReference type="InterPro" id="IPR032269">
    <property type="entry name" value="DUF4833"/>
</dbReference>
<gene>
    <name evidence="2" type="ORF">QM524_19050</name>
</gene>
<protein>
    <submittedName>
        <fullName evidence="2">DUF4833 domain-containing protein</fullName>
    </submittedName>
</protein>
<evidence type="ECO:0000313" key="2">
    <source>
        <dbReference type="EMBL" id="MDI9861325.1"/>
    </source>
</evidence>